<protein>
    <recommendedName>
        <fullName evidence="4">Type II secretion system protein</fullName>
    </recommendedName>
</protein>
<accession>A0A2M8KW93</accession>
<organism evidence="2 3">
    <name type="scientific">Candidatus Ryanbacteria bacterium CG10_big_fil_rev_8_21_14_0_10_43_42</name>
    <dbReference type="NCBI Taxonomy" id="1974864"/>
    <lineage>
        <taxon>Bacteria</taxon>
        <taxon>Candidatus Ryaniibacteriota</taxon>
    </lineage>
</organism>
<proteinExistence type="predicted"/>
<name>A0A2M8KW93_9BACT</name>
<evidence type="ECO:0008006" key="4">
    <source>
        <dbReference type="Google" id="ProtNLM"/>
    </source>
</evidence>
<reference evidence="3" key="1">
    <citation type="submission" date="2017-09" db="EMBL/GenBank/DDBJ databases">
        <title>Depth-based differentiation of microbial function through sediment-hosted aquifers and enrichment of novel symbionts in the deep terrestrial subsurface.</title>
        <authorList>
            <person name="Probst A.J."/>
            <person name="Ladd B."/>
            <person name="Jarett J.K."/>
            <person name="Geller-Mcgrath D.E."/>
            <person name="Sieber C.M.K."/>
            <person name="Emerson J.B."/>
            <person name="Anantharaman K."/>
            <person name="Thomas B.C."/>
            <person name="Malmstrom R."/>
            <person name="Stieglmeier M."/>
            <person name="Klingl A."/>
            <person name="Woyke T."/>
            <person name="Ryan C.M."/>
            <person name="Banfield J.F."/>
        </authorList>
    </citation>
    <scope>NUCLEOTIDE SEQUENCE [LARGE SCALE GENOMIC DNA]</scope>
</reference>
<evidence type="ECO:0000256" key="1">
    <source>
        <dbReference type="SAM" id="Phobius"/>
    </source>
</evidence>
<evidence type="ECO:0000313" key="2">
    <source>
        <dbReference type="EMBL" id="PJE64179.1"/>
    </source>
</evidence>
<keyword evidence="1" id="KW-0812">Transmembrane</keyword>
<feature type="transmembrane region" description="Helical" evidence="1">
    <location>
        <begin position="12"/>
        <end position="32"/>
    </location>
</feature>
<dbReference type="EMBL" id="PFEF01000008">
    <property type="protein sequence ID" value="PJE64179.1"/>
    <property type="molecule type" value="Genomic_DNA"/>
</dbReference>
<dbReference type="AlphaFoldDB" id="A0A2M8KW93"/>
<evidence type="ECO:0000313" key="3">
    <source>
        <dbReference type="Proteomes" id="UP000229098"/>
    </source>
</evidence>
<keyword evidence="1" id="KW-1133">Transmembrane helix</keyword>
<comment type="caution">
    <text evidence="2">The sequence shown here is derived from an EMBL/GenBank/DDBJ whole genome shotgun (WGS) entry which is preliminary data.</text>
</comment>
<dbReference type="Proteomes" id="UP000229098">
    <property type="component" value="Unassembled WGS sequence"/>
</dbReference>
<keyword evidence="1" id="KW-0472">Membrane</keyword>
<sequence length="159" mass="17717">MKRGYTLIETVIYIALVIVIAVVFVQVLVFFAQGFRQAKELRTMHFSAETALERIVREIRFADGVTIGSSVFDTHPGVLTLSSIDPTTEVPQIITISTSGSQLTLQKDSASPDFLTPNTVTVENIVFRYIATPISEAIKIELRINGKNFYSTALLRRSY</sequence>
<gene>
    <name evidence="2" type="ORF">COU90_03705</name>
</gene>